<reference evidence="1" key="1">
    <citation type="submission" date="2022-01" db="EMBL/GenBank/DDBJ databases">
        <title>Alginate degradation mechanism of Vibrio pelagius WXL662.</title>
        <authorList>
            <person name="He X."/>
        </authorList>
    </citation>
    <scope>NUCLEOTIDE SEQUENCE</scope>
    <source>
        <strain evidence="1">WXL662</strain>
    </source>
</reference>
<accession>A0ABY5G6R2</accession>
<sequence length="116" mass="13401">MKNQPIPIEDLVKLEDYEKISVKQLVIELCLDANFITKPDIERRTKRFRWLESSIDRCICSMSILDSSDSSVEQLDKTVPTLENVDLLMSLKHQKAREIATVIASKIEKSLEPFHL</sequence>
<dbReference type="Proteomes" id="UP001059120">
    <property type="component" value="Chromosome 1"/>
</dbReference>
<dbReference type="EMBL" id="CP090614">
    <property type="protein sequence ID" value="UTT85421.1"/>
    <property type="molecule type" value="Genomic_DNA"/>
</dbReference>
<proteinExistence type="predicted"/>
<keyword evidence="2" id="KW-1185">Reference proteome</keyword>
<evidence type="ECO:0000313" key="2">
    <source>
        <dbReference type="Proteomes" id="UP001059120"/>
    </source>
</evidence>
<protein>
    <submittedName>
        <fullName evidence="1">Uncharacterized protein</fullName>
    </submittedName>
</protein>
<organism evidence="1 2">
    <name type="scientific">Vibrio pelagius</name>
    <dbReference type="NCBI Taxonomy" id="28169"/>
    <lineage>
        <taxon>Bacteria</taxon>
        <taxon>Pseudomonadati</taxon>
        <taxon>Pseudomonadota</taxon>
        <taxon>Gammaproteobacteria</taxon>
        <taxon>Vibrionales</taxon>
        <taxon>Vibrionaceae</taxon>
        <taxon>Vibrio</taxon>
    </lineage>
</organism>
<name>A0ABY5G6R2_VIBPE</name>
<gene>
    <name evidence="1" type="ORF">LZI70_03835</name>
</gene>
<evidence type="ECO:0000313" key="1">
    <source>
        <dbReference type="EMBL" id="UTT85421.1"/>
    </source>
</evidence>
<dbReference type="RefSeq" id="WP_255231330.1">
    <property type="nucleotide sequence ID" value="NZ_CP090614.1"/>
</dbReference>